<keyword evidence="1" id="KW-0732">Signal</keyword>
<dbReference type="RefSeq" id="WP_340275252.1">
    <property type="nucleotide sequence ID" value="NZ_JBAKIA010000010.1"/>
</dbReference>
<evidence type="ECO:0000313" key="3">
    <source>
        <dbReference type="Proteomes" id="UP001385499"/>
    </source>
</evidence>
<sequence>MVHSIPIGLIMRDARKTIAAMSIALGILGSSLPANALESSAQPETDQASSLSGDAIAVPTANGDQLSPGNAATDMLNDWVDTLNAIPSVSTHVGSILAGDRNRSATLKDVVITYDVPSDIFLGGGDLSLTIRFDEMYFEGLRLADGLLLADNLEVAEALEVSVTFLPVVGKEQSSVDLADLAGSFDVEYTDLLIEGLTVPLSLQKSGESTSPSGFALAALNALRKVKISRAFIDRVTETRRFSAGDTSATTYENSFLIRFDDGRIAEYSVDNFQNTEVLDNNTVENTSKTDTTIDRIVFRGLDIAPLIALLGGSSTQDRDIILAREEISNLRFSAGTVTGSVKDILVEDIGVLNQDPLAILDLIDKDSAGDTVDEDQLARAAAAAIGTFNIGRVEIDGVEIQAGDNTGSLRRLQTRDLGGNGLGVLSLDGLFLQTSPNNHVNVGHFAIGDVGFPPLEALFALDEVDEPSMEQILAALPTMGKLVVSSVDITSEFWASGQPADPNGTTKPHNVSLSLLEVLQGGFISNVATRSALVVDGLNIQTPLLGDPELVKFLEKMDIPDVELNQAVSIQWDSETKDLHLNDLTVHMLGGGTMSLSLVLGNVPKTVFENPDMAQFAMASATFKSARLRISGAYLIDAFISNEAAKSQIPKEVLTEIFAETLSEELGTVAKTRFGKDLVRAFGAFLLDPDELVVKLSPETPVAMTELLGLYVTNPDAIPARLGASVFPAGE</sequence>
<feature type="chain" id="PRO_5046906639" evidence="1">
    <location>
        <begin position="37"/>
        <end position="732"/>
    </location>
</feature>
<reference evidence="2 3" key="1">
    <citation type="submission" date="2024-02" db="EMBL/GenBank/DDBJ databases">
        <title>Roseibium algae sp. nov., isolated from marine alga (Grateloupia sp.), showing potential in myo-inositol conversion.</title>
        <authorList>
            <person name="Wang Y."/>
        </authorList>
    </citation>
    <scope>NUCLEOTIDE SEQUENCE [LARGE SCALE GENOMIC DNA]</scope>
    <source>
        <strain evidence="2 3">H3510</strain>
    </source>
</reference>
<feature type="signal peptide" evidence="1">
    <location>
        <begin position="1"/>
        <end position="36"/>
    </location>
</feature>
<organism evidence="2 3">
    <name type="scientific">Roseibium algae</name>
    <dbReference type="NCBI Taxonomy" id="3123038"/>
    <lineage>
        <taxon>Bacteria</taxon>
        <taxon>Pseudomonadati</taxon>
        <taxon>Pseudomonadota</taxon>
        <taxon>Alphaproteobacteria</taxon>
        <taxon>Hyphomicrobiales</taxon>
        <taxon>Stappiaceae</taxon>
        <taxon>Roseibium</taxon>
    </lineage>
</organism>
<name>A0ABU8TM66_9HYPH</name>
<comment type="caution">
    <text evidence="2">The sequence shown here is derived from an EMBL/GenBank/DDBJ whole genome shotgun (WGS) entry which is preliminary data.</text>
</comment>
<dbReference type="EMBL" id="JBAKIA010000010">
    <property type="protein sequence ID" value="MEJ8475265.1"/>
    <property type="molecule type" value="Genomic_DNA"/>
</dbReference>
<protein>
    <submittedName>
        <fullName evidence="2">Uncharacterized protein</fullName>
    </submittedName>
</protein>
<evidence type="ECO:0000313" key="2">
    <source>
        <dbReference type="EMBL" id="MEJ8475265.1"/>
    </source>
</evidence>
<accession>A0ABU8TM66</accession>
<evidence type="ECO:0000256" key="1">
    <source>
        <dbReference type="SAM" id="SignalP"/>
    </source>
</evidence>
<dbReference type="Proteomes" id="UP001385499">
    <property type="component" value="Unassembled WGS sequence"/>
</dbReference>
<gene>
    <name evidence="2" type="ORF">V6575_14315</name>
</gene>
<keyword evidence="3" id="KW-1185">Reference proteome</keyword>
<proteinExistence type="predicted"/>